<feature type="region of interest" description="Disordered" evidence="6">
    <location>
        <begin position="280"/>
        <end position="373"/>
    </location>
</feature>
<comment type="subcellular location">
    <subcellularLocation>
        <location evidence="1">Membrane</location>
        <topology evidence="1">Multi-pass membrane protein</topology>
    </subcellularLocation>
</comment>
<keyword evidence="10" id="KW-1185">Reference proteome</keyword>
<evidence type="ECO:0000256" key="6">
    <source>
        <dbReference type="SAM" id="MobiDB-lite"/>
    </source>
</evidence>
<dbReference type="GO" id="GO:0016020">
    <property type="term" value="C:membrane"/>
    <property type="evidence" value="ECO:0007669"/>
    <property type="project" value="UniProtKB-SubCell"/>
</dbReference>
<feature type="transmembrane region" description="Helical" evidence="7">
    <location>
        <begin position="118"/>
        <end position="138"/>
    </location>
</feature>
<accession>A0A6G1HK59</accession>
<keyword evidence="2 7" id="KW-0812">Transmembrane</keyword>
<feature type="transmembrane region" description="Helical" evidence="7">
    <location>
        <begin position="6"/>
        <end position="25"/>
    </location>
</feature>
<feature type="compositionally biased region" description="Polar residues" evidence="6">
    <location>
        <begin position="313"/>
        <end position="324"/>
    </location>
</feature>
<name>A0A6G1HK59_9PEZI</name>
<keyword evidence="3 7" id="KW-1133">Transmembrane helix</keyword>
<keyword evidence="4 7" id="KW-0472">Membrane</keyword>
<dbReference type="Proteomes" id="UP000799640">
    <property type="component" value="Unassembled WGS sequence"/>
</dbReference>
<feature type="transmembrane region" description="Helical" evidence="7">
    <location>
        <begin position="201"/>
        <end position="221"/>
    </location>
</feature>
<feature type="transmembrane region" description="Helical" evidence="7">
    <location>
        <begin position="241"/>
        <end position="261"/>
    </location>
</feature>
<proteinExistence type="inferred from homology"/>
<feature type="domain" description="Rhodopsin" evidence="8">
    <location>
        <begin position="25"/>
        <end position="266"/>
    </location>
</feature>
<evidence type="ECO:0000256" key="2">
    <source>
        <dbReference type="ARBA" id="ARBA00022692"/>
    </source>
</evidence>
<dbReference type="PANTHER" id="PTHR33048:SF96">
    <property type="entry name" value="INTEGRAL MEMBRANE PROTEIN"/>
    <property type="match status" value="1"/>
</dbReference>
<gene>
    <name evidence="9" type="ORF">EJ06DRAFT_484040</name>
</gene>
<evidence type="ECO:0000256" key="3">
    <source>
        <dbReference type="ARBA" id="ARBA00022989"/>
    </source>
</evidence>
<feature type="compositionally biased region" description="Pro residues" evidence="6">
    <location>
        <begin position="337"/>
        <end position="346"/>
    </location>
</feature>
<evidence type="ECO:0000256" key="7">
    <source>
        <dbReference type="SAM" id="Phobius"/>
    </source>
</evidence>
<evidence type="ECO:0000313" key="9">
    <source>
        <dbReference type="EMBL" id="KAF2396227.1"/>
    </source>
</evidence>
<comment type="similarity">
    <text evidence="5">Belongs to the SAT4 family.</text>
</comment>
<dbReference type="EMBL" id="ML996708">
    <property type="protein sequence ID" value="KAF2396227.1"/>
    <property type="molecule type" value="Genomic_DNA"/>
</dbReference>
<evidence type="ECO:0000313" key="10">
    <source>
        <dbReference type="Proteomes" id="UP000799640"/>
    </source>
</evidence>
<dbReference type="InterPro" id="IPR049326">
    <property type="entry name" value="Rhodopsin_dom_fungi"/>
</dbReference>
<reference evidence="9" key="1">
    <citation type="journal article" date="2020" name="Stud. Mycol.">
        <title>101 Dothideomycetes genomes: a test case for predicting lifestyles and emergence of pathogens.</title>
        <authorList>
            <person name="Haridas S."/>
            <person name="Albert R."/>
            <person name="Binder M."/>
            <person name="Bloem J."/>
            <person name="Labutti K."/>
            <person name="Salamov A."/>
            <person name="Andreopoulos B."/>
            <person name="Baker S."/>
            <person name="Barry K."/>
            <person name="Bills G."/>
            <person name="Bluhm B."/>
            <person name="Cannon C."/>
            <person name="Castanera R."/>
            <person name="Culley D."/>
            <person name="Daum C."/>
            <person name="Ezra D."/>
            <person name="Gonzalez J."/>
            <person name="Henrissat B."/>
            <person name="Kuo A."/>
            <person name="Liang C."/>
            <person name="Lipzen A."/>
            <person name="Lutzoni F."/>
            <person name="Magnuson J."/>
            <person name="Mondo S."/>
            <person name="Nolan M."/>
            <person name="Ohm R."/>
            <person name="Pangilinan J."/>
            <person name="Park H.-J."/>
            <person name="Ramirez L."/>
            <person name="Alfaro M."/>
            <person name="Sun H."/>
            <person name="Tritt A."/>
            <person name="Yoshinaga Y."/>
            <person name="Zwiers L.-H."/>
            <person name="Turgeon B."/>
            <person name="Goodwin S."/>
            <person name="Spatafora J."/>
            <person name="Crous P."/>
            <person name="Grigoriev I."/>
        </authorList>
    </citation>
    <scope>NUCLEOTIDE SEQUENCE</scope>
    <source>
        <strain evidence="9">CBS 262.69</strain>
    </source>
</reference>
<dbReference type="OrthoDB" id="4682787at2759"/>
<evidence type="ECO:0000259" key="8">
    <source>
        <dbReference type="Pfam" id="PF20684"/>
    </source>
</evidence>
<dbReference type="AlphaFoldDB" id="A0A6G1HK59"/>
<organism evidence="9 10">
    <name type="scientific">Trichodelitschia bisporula</name>
    <dbReference type="NCBI Taxonomy" id="703511"/>
    <lineage>
        <taxon>Eukaryota</taxon>
        <taxon>Fungi</taxon>
        <taxon>Dikarya</taxon>
        <taxon>Ascomycota</taxon>
        <taxon>Pezizomycotina</taxon>
        <taxon>Dothideomycetes</taxon>
        <taxon>Dothideomycetes incertae sedis</taxon>
        <taxon>Phaeotrichales</taxon>
        <taxon>Phaeotrichaceae</taxon>
        <taxon>Trichodelitschia</taxon>
    </lineage>
</organism>
<dbReference type="Pfam" id="PF20684">
    <property type="entry name" value="Fung_rhodopsin"/>
    <property type="match status" value="1"/>
</dbReference>
<evidence type="ECO:0000256" key="1">
    <source>
        <dbReference type="ARBA" id="ARBA00004141"/>
    </source>
</evidence>
<dbReference type="InterPro" id="IPR052337">
    <property type="entry name" value="SAT4-like"/>
</dbReference>
<dbReference type="PANTHER" id="PTHR33048">
    <property type="entry name" value="PTH11-LIKE INTEGRAL MEMBRANE PROTEIN (AFU_ORTHOLOGUE AFUA_5G11245)"/>
    <property type="match status" value="1"/>
</dbReference>
<feature type="transmembrane region" description="Helical" evidence="7">
    <location>
        <begin position="79"/>
        <end position="106"/>
    </location>
</feature>
<evidence type="ECO:0000256" key="4">
    <source>
        <dbReference type="ARBA" id="ARBA00023136"/>
    </source>
</evidence>
<feature type="transmembrane region" description="Helical" evidence="7">
    <location>
        <begin position="169"/>
        <end position="189"/>
    </location>
</feature>
<sequence length="373" mass="41657">MTPDGTPIRLTVIIFLGISWVIVLLRLATRALIVRSLGWDDSTMGIAMVSFTVYCSAVLKTSSVVSHRNYLFFSDIDTAINYLITAEVFYIVTMVTLKISLSIFFLRIMVKPWQRNTVYGAVACSTLFGLAYCLFAIFQCGYPKNAMVFFIRKLNDKCISTAQNLGMGYTHALITTLTDLIFAILPVAMLKSSNMTSREKWTVGLILIMGAVGGIASMIRFKYIPRLTSASLEFFADATDIAVWSTIEPGLGIIAGCLATLRPLYRTFLRKMTTTAADERQREMYGSEKGPSQSSKHQPLRSHYESTEMVPTKSRSSSLRNGSPRNGYPRPESDEWPPIPEFPIPPRSKARDLPRGQKPVTVVTEDERREGLP</sequence>
<protein>
    <recommendedName>
        <fullName evidence="8">Rhodopsin domain-containing protein</fullName>
    </recommendedName>
</protein>
<evidence type="ECO:0000256" key="5">
    <source>
        <dbReference type="ARBA" id="ARBA00038359"/>
    </source>
</evidence>